<accession>A0A645JJF9</accession>
<dbReference type="EMBL" id="VSSQ01134156">
    <property type="protein sequence ID" value="MPN59773.1"/>
    <property type="molecule type" value="Genomic_DNA"/>
</dbReference>
<gene>
    <name evidence="1" type="ORF">SDC9_207495</name>
</gene>
<name>A0A645JJF9_9ZZZZ</name>
<evidence type="ECO:0000313" key="1">
    <source>
        <dbReference type="EMBL" id="MPN59773.1"/>
    </source>
</evidence>
<protein>
    <submittedName>
        <fullName evidence="1">Uncharacterized protein</fullName>
    </submittedName>
</protein>
<comment type="caution">
    <text evidence="1">The sequence shown here is derived from an EMBL/GenBank/DDBJ whole genome shotgun (WGS) entry which is preliminary data.</text>
</comment>
<reference evidence="1" key="1">
    <citation type="submission" date="2019-08" db="EMBL/GenBank/DDBJ databases">
        <authorList>
            <person name="Kucharzyk K."/>
            <person name="Murdoch R.W."/>
            <person name="Higgins S."/>
            <person name="Loffler F."/>
        </authorList>
    </citation>
    <scope>NUCLEOTIDE SEQUENCE</scope>
</reference>
<dbReference type="AlphaFoldDB" id="A0A645JJF9"/>
<sequence length="83" mass="9004">MIGTLGDIGKAPATVGKIAPSVGVDMPQRHIRITFAQLLEPRIERARNARAAHGRVLLQLLEILQKVLEVPHLVIANVAKQLA</sequence>
<proteinExistence type="predicted"/>
<organism evidence="1">
    <name type="scientific">bioreactor metagenome</name>
    <dbReference type="NCBI Taxonomy" id="1076179"/>
    <lineage>
        <taxon>unclassified sequences</taxon>
        <taxon>metagenomes</taxon>
        <taxon>ecological metagenomes</taxon>
    </lineage>
</organism>